<evidence type="ECO:0000313" key="5">
    <source>
        <dbReference type="Proteomes" id="UP001462640"/>
    </source>
</evidence>
<dbReference type="PANTHER" id="PTHR34220">
    <property type="entry name" value="SENSOR HISTIDINE KINASE YPDA"/>
    <property type="match status" value="1"/>
</dbReference>
<accession>A0ABV0G8I9</accession>
<dbReference type="RefSeq" id="WP_347604952.1">
    <property type="nucleotide sequence ID" value="NZ_JBDPZC010000001.1"/>
</dbReference>
<keyword evidence="2" id="KW-1133">Transmembrane helix</keyword>
<organism evidence="4 5">
    <name type="scientific">Roseateles flavus</name>
    <dbReference type="NCBI Taxonomy" id="3149041"/>
    <lineage>
        <taxon>Bacteria</taxon>
        <taxon>Pseudomonadati</taxon>
        <taxon>Pseudomonadota</taxon>
        <taxon>Betaproteobacteria</taxon>
        <taxon>Burkholderiales</taxon>
        <taxon>Sphaerotilaceae</taxon>
        <taxon>Roseateles</taxon>
    </lineage>
</organism>
<evidence type="ECO:0000313" key="4">
    <source>
        <dbReference type="EMBL" id="MEO3711350.1"/>
    </source>
</evidence>
<sequence>MRLRPSAHARSLGRDLLLVAGLNTAVATLLLLMALGTGALQSDRLDLESIGRPWWQLFVYSQCIGYSIHGLGELPLLLRPASRWKRPLVLNLLRMAVVPLGFGLGALLASLLLNDPLRLPLTWHPWDVLVVALTVLVSSVAILFTHQRDRLEAERLRAENAEMRATSARLQLLQQQIEPHMLFNTLANAHALIDDEPRQAQRLLEALSELLHASMQTGERDLVPLREEIALVEHYLRLMAIRMGSRLRYALDLPDALAPVLLPPLTLQPLVENAIKHGLDGQLQGGAVQVRAFLQDEHLHVEVLDDGAGLQAEAMPSPHKGIGISNVRQRLRYAFGPGASVQVSPRQSGGVRALLHIPLIQARPAPHD</sequence>
<proteinExistence type="predicted"/>
<evidence type="ECO:0000256" key="2">
    <source>
        <dbReference type="SAM" id="Phobius"/>
    </source>
</evidence>
<feature type="domain" description="Histidine kinase" evidence="3">
    <location>
        <begin position="199"/>
        <end position="361"/>
    </location>
</feature>
<feature type="transmembrane region" description="Helical" evidence="2">
    <location>
        <begin position="125"/>
        <end position="145"/>
    </location>
</feature>
<dbReference type="PANTHER" id="PTHR34220:SF9">
    <property type="entry name" value="SIGNAL TRANSDUCTION HISTIDINE KINASE INTERNAL REGION DOMAIN-CONTAINING PROTEIN"/>
    <property type="match status" value="1"/>
</dbReference>
<feature type="transmembrane region" description="Helical" evidence="2">
    <location>
        <begin position="54"/>
        <end position="76"/>
    </location>
</feature>
<keyword evidence="4" id="KW-0418">Kinase</keyword>
<dbReference type="Proteomes" id="UP001462640">
    <property type="component" value="Unassembled WGS sequence"/>
</dbReference>
<feature type="transmembrane region" description="Helical" evidence="2">
    <location>
        <begin position="88"/>
        <end position="113"/>
    </location>
</feature>
<keyword evidence="1" id="KW-0175">Coiled coil</keyword>
<gene>
    <name evidence="4" type="ORF">ABDJ40_01075</name>
</gene>
<comment type="caution">
    <text evidence="4">The sequence shown here is derived from an EMBL/GenBank/DDBJ whole genome shotgun (WGS) entry which is preliminary data.</text>
</comment>
<dbReference type="EMBL" id="JBDPZC010000001">
    <property type="protein sequence ID" value="MEO3711350.1"/>
    <property type="molecule type" value="Genomic_DNA"/>
</dbReference>
<dbReference type="InterPro" id="IPR005467">
    <property type="entry name" value="His_kinase_dom"/>
</dbReference>
<keyword evidence="2" id="KW-0472">Membrane</keyword>
<dbReference type="SUPFAM" id="SSF55874">
    <property type="entry name" value="ATPase domain of HSP90 chaperone/DNA topoisomerase II/histidine kinase"/>
    <property type="match status" value="1"/>
</dbReference>
<feature type="coiled-coil region" evidence="1">
    <location>
        <begin position="146"/>
        <end position="176"/>
    </location>
</feature>
<dbReference type="InterPro" id="IPR010559">
    <property type="entry name" value="Sig_transdc_His_kin_internal"/>
</dbReference>
<dbReference type="Pfam" id="PF06580">
    <property type="entry name" value="His_kinase"/>
    <property type="match status" value="1"/>
</dbReference>
<keyword evidence="2" id="KW-0812">Transmembrane</keyword>
<evidence type="ECO:0000256" key="1">
    <source>
        <dbReference type="SAM" id="Coils"/>
    </source>
</evidence>
<dbReference type="GO" id="GO:0016301">
    <property type="term" value="F:kinase activity"/>
    <property type="evidence" value="ECO:0007669"/>
    <property type="project" value="UniProtKB-KW"/>
</dbReference>
<dbReference type="InterPro" id="IPR050640">
    <property type="entry name" value="Bact_2-comp_sensor_kinase"/>
</dbReference>
<evidence type="ECO:0000259" key="3">
    <source>
        <dbReference type="PROSITE" id="PS50109"/>
    </source>
</evidence>
<protein>
    <submittedName>
        <fullName evidence="4">Histidine kinase</fullName>
    </submittedName>
</protein>
<feature type="transmembrane region" description="Helical" evidence="2">
    <location>
        <begin position="12"/>
        <end position="34"/>
    </location>
</feature>
<dbReference type="InterPro" id="IPR003594">
    <property type="entry name" value="HATPase_dom"/>
</dbReference>
<keyword evidence="5" id="KW-1185">Reference proteome</keyword>
<dbReference type="Gene3D" id="3.30.565.10">
    <property type="entry name" value="Histidine kinase-like ATPase, C-terminal domain"/>
    <property type="match status" value="1"/>
</dbReference>
<name>A0ABV0G8I9_9BURK</name>
<dbReference type="InterPro" id="IPR036890">
    <property type="entry name" value="HATPase_C_sf"/>
</dbReference>
<dbReference type="PROSITE" id="PS50109">
    <property type="entry name" value="HIS_KIN"/>
    <property type="match status" value="1"/>
</dbReference>
<reference evidence="4 5" key="1">
    <citation type="submission" date="2024-05" db="EMBL/GenBank/DDBJ databases">
        <title>Roseateles sp. 2.12 16S ribosomal RNA gene Genome sequencing and assembly.</title>
        <authorList>
            <person name="Woo H."/>
        </authorList>
    </citation>
    <scope>NUCLEOTIDE SEQUENCE [LARGE SCALE GENOMIC DNA]</scope>
    <source>
        <strain evidence="4 5">2.12</strain>
    </source>
</reference>
<dbReference type="Pfam" id="PF02518">
    <property type="entry name" value="HATPase_c"/>
    <property type="match status" value="1"/>
</dbReference>
<keyword evidence="4" id="KW-0808">Transferase</keyword>